<keyword evidence="5" id="KW-0418">Kinase</keyword>
<proteinExistence type="predicted"/>
<dbReference type="EMBL" id="ATBP01000003">
    <property type="protein sequence ID" value="ETR74573.1"/>
    <property type="molecule type" value="Genomic_DNA"/>
</dbReference>
<dbReference type="Pfam" id="PF02518">
    <property type="entry name" value="HATPase_c"/>
    <property type="match status" value="1"/>
</dbReference>
<evidence type="ECO:0000313" key="9">
    <source>
        <dbReference type="Proteomes" id="UP000189670"/>
    </source>
</evidence>
<evidence type="ECO:0000256" key="2">
    <source>
        <dbReference type="ARBA" id="ARBA00012438"/>
    </source>
</evidence>
<gene>
    <name evidence="8" type="ORF">OMM_06245</name>
</gene>
<dbReference type="InterPro" id="IPR050351">
    <property type="entry name" value="BphY/WalK/GraS-like"/>
</dbReference>
<organism evidence="8 9">
    <name type="scientific">Candidatus Magnetoglobus multicellularis str. Araruama</name>
    <dbReference type="NCBI Taxonomy" id="890399"/>
    <lineage>
        <taxon>Bacteria</taxon>
        <taxon>Pseudomonadati</taxon>
        <taxon>Thermodesulfobacteriota</taxon>
        <taxon>Desulfobacteria</taxon>
        <taxon>Desulfobacterales</taxon>
        <taxon>Desulfobacteraceae</taxon>
        <taxon>Candidatus Magnetoglobus</taxon>
    </lineage>
</organism>
<dbReference type="CDD" id="cd00075">
    <property type="entry name" value="HATPase"/>
    <property type="match status" value="1"/>
</dbReference>
<reference evidence="9" key="1">
    <citation type="submission" date="2012-11" db="EMBL/GenBank/DDBJ databases">
        <authorList>
            <person name="Lucero-Rivera Y.E."/>
            <person name="Tovar-Ramirez D."/>
        </authorList>
    </citation>
    <scope>NUCLEOTIDE SEQUENCE [LARGE SCALE GENOMIC DNA]</scope>
    <source>
        <strain evidence="9">Araruama</strain>
    </source>
</reference>
<dbReference type="SUPFAM" id="SSF55874">
    <property type="entry name" value="ATPase domain of HSP90 chaperone/DNA topoisomerase II/histidine kinase"/>
    <property type="match status" value="1"/>
</dbReference>
<dbReference type="PANTHER" id="PTHR45453:SF1">
    <property type="entry name" value="PHOSPHATE REGULON SENSOR PROTEIN PHOR"/>
    <property type="match status" value="1"/>
</dbReference>
<dbReference type="InterPro" id="IPR003594">
    <property type="entry name" value="HATPase_dom"/>
</dbReference>
<evidence type="ECO:0000256" key="5">
    <source>
        <dbReference type="ARBA" id="ARBA00022777"/>
    </source>
</evidence>
<dbReference type="InterPro" id="IPR004358">
    <property type="entry name" value="Sig_transdc_His_kin-like_C"/>
</dbReference>
<dbReference type="SMART" id="SM00387">
    <property type="entry name" value="HATPase_c"/>
    <property type="match status" value="1"/>
</dbReference>
<dbReference type="Proteomes" id="UP000189670">
    <property type="component" value="Unassembled WGS sequence"/>
</dbReference>
<keyword evidence="4" id="KW-0808">Transferase</keyword>
<dbReference type="GO" id="GO:0004721">
    <property type="term" value="F:phosphoprotein phosphatase activity"/>
    <property type="evidence" value="ECO:0007669"/>
    <property type="project" value="TreeGrafter"/>
</dbReference>
<dbReference type="Gene3D" id="3.30.565.10">
    <property type="entry name" value="Histidine kinase-like ATPase, C-terminal domain"/>
    <property type="match status" value="1"/>
</dbReference>
<comment type="catalytic activity">
    <reaction evidence="1">
        <text>ATP + protein L-histidine = ADP + protein N-phospho-L-histidine.</text>
        <dbReference type="EC" id="2.7.13.3"/>
    </reaction>
</comment>
<dbReference type="InterPro" id="IPR036890">
    <property type="entry name" value="HATPase_C_sf"/>
</dbReference>
<dbReference type="EC" id="2.7.13.3" evidence="2"/>
<dbReference type="GO" id="GO:0016036">
    <property type="term" value="P:cellular response to phosphate starvation"/>
    <property type="evidence" value="ECO:0007669"/>
    <property type="project" value="TreeGrafter"/>
</dbReference>
<evidence type="ECO:0000259" key="7">
    <source>
        <dbReference type="PROSITE" id="PS50109"/>
    </source>
</evidence>
<comment type="caution">
    <text evidence="8">The sequence shown here is derived from an EMBL/GenBank/DDBJ whole genome shotgun (WGS) entry which is preliminary data.</text>
</comment>
<name>A0A1V1PIL0_9BACT</name>
<dbReference type="GO" id="GO:0000155">
    <property type="term" value="F:phosphorelay sensor kinase activity"/>
    <property type="evidence" value="ECO:0007669"/>
    <property type="project" value="TreeGrafter"/>
</dbReference>
<dbReference type="PROSITE" id="PS50109">
    <property type="entry name" value="HIS_KIN"/>
    <property type="match status" value="1"/>
</dbReference>
<evidence type="ECO:0000256" key="1">
    <source>
        <dbReference type="ARBA" id="ARBA00000085"/>
    </source>
</evidence>
<keyword evidence="3" id="KW-0597">Phosphoprotein</keyword>
<dbReference type="PRINTS" id="PR00344">
    <property type="entry name" value="BCTRLSENSOR"/>
</dbReference>
<feature type="domain" description="Histidine kinase" evidence="7">
    <location>
        <begin position="1"/>
        <end position="98"/>
    </location>
</feature>
<dbReference type="AlphaFoldDB" id="A0A1V1PIL0"/>
<accession>A0A1V1PIL0</accession>
<dbReference type="PANTHER" id="PTHR45453">
    <property type="entry name" value="PHOSPHATE REGULON SENSOR PROTEIN PHOR"/>
    <property type="match status" value="1"/>
</dbReference>
<evidence type="ECO:0000256" key="6">
    <source>
        <dbReference type="ARBA" id="ARBA00023012"/>
    </source>
</evidence>
<evidence type="ECO:0000256" key="3">
    <source>
        <dbReference type="ARBA" id="ARBA00022553"/>
    </source>
</evidence>
<evidence type="ECO:0000256" key="4">
    <source>
        <dbReference type="ARBA" id="ARBA00022679"/>
    </source>
</evidence>
<sequence length="98" mass="10731">MSNAIKYSPFDTTIYVLLKQLESEIMVSVRDEGPGISQKDQTRMFGHFQKLSARPTGGEKSIGLGLAIVKKIIDAHQGRLEVHSDLGEGATFLFALPV</sequence>
<protein>
    <recommendedName>
        <fullName evidence="2">histidine kinase</fullName>
        <ecNumber evidence="2">2.7.13.3</ecNumber>
    </recommendedName>
</protein>
<keyword evidence="6" id="KW-0902">Two-component regulatory system</keyword>
<dbReference type="InterPro" id="IPR005467">
    <property type="entry name" value="His_kinase_dom"/>
</dbReference>
<evidence type="ECO:0000313" key="8">
    <source>
        <dbReference type="EMBL" id="ETR74573.1"/>
    </source>
</evidence>
<dbReference type="GO" id="GO:0005886">
    <property type="term" value="C:plasma membrane"/>
    <property type="evidence" value="ECO:0007669"/>
    <property type="project" value="TreeGrafter"/>
</dbReference>